<dbReference type="EMBL" id="CP047394">
    <property type="protein sequence ID" value="QHE63083.1"/>
    <property type="molecule type" value="Genomic_DNA"/>
</dbReference>
<evidence type="ECO:0008006" key="10">
    <source>
        <dbReference type="Google" id="ProtNLM"/>
    </source>
</evidence>
<accession>A0A6I6UUZ7</accession>
<evidence type="ECO:0000256" key="7">
    <source>
        <dbReference type="SAM" id="Phobius"/>
    </source>
</evidence>
<evidence type="ECO:0000313" key="9">
    <source>
        <dbReference type="Proteomes" id="UP000465062"/>
    </source>
</evidence>
<keyword evidence="3" id="KW-1003">Cell membrane</keyword>
<feature type="transmembrane region" description="Helical" evidence="7">
    <location>
        <begin position="20"/>
        <end position="37"/>
    </location>
</feature>
<proteinExistence type="inferred from homology"/>
<evidence type="ECO:0000256" key="1">
    <source>
        <dbReference type="ARBA" id="ARBA00004651"/>
    </source>
</evidence>
<evidence type="ECO:0000313" key="8">
    <source>
        <dbReference type="EMBL" id="QHE63083.1"/>
    </source>
</evidence>
<evidence type="ECO:0000256" key="6">
    <source>
        <dbReference type="ARBA" id="ARBA00023136"/>
    </source>
</evidence>
<protein>
    <recommendedName>
        <fullName evidence="10">Permease</fullName>
    </recommendedName>
</protein>
<sequence>MLDLIGESAKTSLGYFWKSGWAFVLGYLISSMIQAFVQKDKMVKYMGNASLKSVGLSSLFGAISSSCSFAALAAGGTYLKRVHISFRLLPSCLRLPTW</sequence>
<evidence type="ECO:0000256" key="5">
    <source>
        <dbReference type="ARBA" id="ARBA00022989"/>
    </source>
</evidence>
<dbReference type="InterPro" id="IPR005524">
    <property type="entry name" value="DUF318"/>
</dbReference>
<comment type="similarity">
    <text evidence="2">Belongs to the UPF0718 family.</text>
</comment>
<name>A0A6I6UUZ7_9BACI</name>
<dbReference type="GO" id="GO:0005886">
    <property type="term" value="C:plasma membrane"/>
    <property type="evidence" value="ECO:0007669"/>
    <property type="project" value="UniProtKB-SubCell"/>
</dbReference>
<feature type="transmembrane region" description="Helical" evidence="7">
    <location>
        <begin position="58"/>
        <end position="79"/>
    </location>
</feature>
<evidence type="ECO:0000256" key="3">
    <source>
        <dbReference type="ARBA" id="ARBA00022475"/>
    </source>
</evidence>
<evidence type="ECO:0000256" key="2">
    <source>
        <dbReference type="ARBA" id="ARBA00006386"/>
    </source>
</evidence>
<keyword evidence="4 7" id="KW-0812">Transmembrane</keyword>
<dbReference type="Proteomes" id="UP000465062">
    <property type="component" value="Chromosome"/>
</dbReference>
<dbReference type="KEGG" id="bvq:FHE72_20290"/>
<dbReference type="Pfam" id="PF03773">
    <property type="entry name" value="ArsP_1"/>
    <property type="match status" value="1"/>
</dbReference>
<comment type="subcellular location">
    <subcellularLocation>
        <location evidence="1">Cell membrane</location>
        <topology evidence="1">Multi-pass membrane protein</topology>
    </subcellularLocation>
</comment>
<evidence type="ECO:0000256" key="4">
    <source>
        <dbReference type="ARBA" id="ARBA00022692"/>
    </source>
</evidence>
<keyword evidence="5 7" id="KW-1133">Transmembrane helix</keyword>
<dbReference type="AlphaFoldDB" id="A0A6I6UUZ7"/>
<keyword evidence="6 7" id="KW-0472">Membrane</keyword>
<reference evidence="8 9" key="1">
    <citation type="submission" date="2019-06" db="EMBL/GenBank/DDBJ databases">
        <title>An operon consisting of a P-type ATPase gene and a transcriptional regular gene given the different cadmium resistance in Bacillus vietamensis 151-6 and Bacillus marisflavi 151-25.</title>
        <authorList>
            <person name="Yu X."/>
        </authorList>
    </citation>
    <scope>NUCLEOTIDE SEQUENCE [LARGE SCALE GENOMIC DNA]</scope>
    <source>
        <strain evidence="8 9">151-6</strain>
    </source>
</reference>
<gene>
    <name evidence="8" type="ORF">FHE72_20290</name>
</gene>
<dbReference type="RefSeq" id="WP_159362805.1">
    <property type="nucleotide sequence ID" value="NZ_CP047394.1"/>
</dbReference>
<organism evidence="8 9">
    <name type="scientific">Rossellomorea vietnamensis</name>
    <dbReference type="NCBI Taxonomy" id="218284"/>
    <lineage>
        <taxon>Bacteria</taxon>
        <taxon>Bacillati</taxon>
        <taxon>Bacillota</taxon>
        <taxon>Bacilli</taxon>
        <taxon>Bacillales</taxon>
        <taxon>Bacillaceae</taxon>
        <taxon>Rossellomorea</taxon>
    </lineage>
</organism>